<accession>A0A0E9Q6N5</accession>
<dbReference type="AlphaFoldDB" id="A0A0E9Q6N5"/>
<organism evidence="1">
    <name type="scientific">Anguilla anguilla</name>
    <name type="common">European freshwater eel</name>
    <name type="synonym">Muraena anguilla</name>
    <dbReference type="NCBI Taxonomy" id="7936"/>
    <lineage>
        <taxon>Eukaryota</taxon>
        <taxon>Metazoa</taxon>
        <taxon>Chordata</taxon>
        <taxon>Craniata</taxon>
        <taxon>Vertebrata</taxon>
        <taxon>Euteleostomi</taxon>
        <taxon>Actinopterygii</taxon>
        <taxon>Neopterygii</taxon>
        <taxon>Teleostei</taxon>
        <taxon>Anguilliformes</taxon>
        <taxon>Anguillidae</taxon>
        <taxon>Anguilla</taxon>
    </lineage>
</organism>
<reference evidence="1" key="2">
    <citation type="journal article" date="2015" name="Fish Shellfish Immunol.">
        <title>Early steps in the European eel (Anguilla anguilla)-Vibrio vulnificus interaction in the gills: Role of the RtxA13 toxin.</title>
        <authorList>
            <person name="Callol A."/>
            <person name="Pajuelo D."/>
            <person name="Ebbesson L."/>
            <person name="Teles M."/>
            <person name="MacKenzie S."/>
            <person name="Amaro C."/>
        </authorList>
    </citation>
    <scope>NUCLEOTIDE SEQUENCE</scope>
</reference>
<proteinExistence type="predicted"/>
<dbReference type="EMBL" id="GBXM01096577">
    <property type="protein sequence ID" value="JAH12000.1"/>
    <property type="molecule type" value="Transcribed_RNA"/>
</dbReference>
<reference evidence="1" key="1">
    <citation type="submission" date="2014-11" db="EMBL/GenBank/DDBJ databases">
        <authorList>
            <person name="Amaro Gonzalez C."/>
        </authorList>
    </citation>
    <scope>NUCLEOTIDE SEQUENCE</scope>
</reference>
<sequence>MHLQQHTSPSRGWCYHFTHSFARNHVA</sequence>
<name>A0A0E9Q6N5_ANGAN</name>
<protein>
    <submittedName>
        <fullName evidence="1">Uncharacterized protein</fullName>
    </submittedName>
</protein>
<evidence type="ECO:0000313" key="1">
    <source>
        <dbReference type="EMBL" id="JAH12000.1"/>
    </source>
</evidence>